<dbReference type="OrthoDB" id="6413693at2759"/>
<evidence type="ECO:0000313" key="9">
    <source>
        <dbReference type="EMBL" id="CDS24330.1"/>
    </source>
</evidence>
<keyword evidence="7" id="KW-1133">Transmembrane helix</keyword>
<dbReference type="SUPFAM" id="SSF48726">
    <property type="entry name" value="Immunoglobulin"/>
    <property type="match status" value="1"/>
</dbReference>
<evidence type="ECO:0000313" key="10">
    <source>
        <dbReference type="Proteomes" id="UP000492820"/>
    </source>
</evidence>
<keyword evidence="3" id="KW-1015">Disulfide bond</keyword>
<evidence type="ECO:0000256" key="3">
    <source>
        <dbReference type="ARBA" id="ARBA00023157"/>
    </source>
</evidence>
<evidence type="ECO:0000256" key="2">
    <source>
        <dbReference type="ARBA" id="ARBA00023136"/>
    </source>
</evidence>
<accession>A0A068WW46</accession>
<comment type="subcellular location">
    <subcellularLocation>
        <location evidence="1">Membrane</location>
        <topology evidence="1">Single-pass type I membrane protein</topology>
    </subcellularLocation>
</comment>
<dbReference type="EMBL" id="LK028602">
    <property type="protein sequence ID" value="CDS24330.1"/>
    <property type="molecule type" value="Genomic_DNA"/>
</dbReference>
<feature type="compositionally biased region" description="Acidic residues" evidence="6">
    <location>
        <begin position="15"/>
        <end position="25"/>
    </location>
</feature>
<dbReference type="PROSITE" id="PS50835">
    <property type="entry name" value="IG_LIKE"/>
    <property type="match status" value="2"/>
</dbReference>
<evidence type="ECO:0000256" key="4">
    <source>
        <dbReference type="ARBA" id="ARBA00023180"/>
    </source>
</evidence>
<feature type="region of interest" description="Disordered" evidence="6">
    <location>
        <begin position="1"/>
        <end position="37"/>
    </location>
</feature>
<protein>
    <submittedName>
        <fullName evidence="9 11">Irregular chiasm C roughest protein</fullName>
    </submittedName>
</protein>
<dbReference type="Gene3D" id="2.60.40.10">
    <property type="entry name" value="Immunoglobulins"/>
    <property type="match status" value="2"/>
</dbReference>
<dbReference type="GO" id="GO:0050839">
    <property type="term" value="F:cell adhesion molecule binding"/>
    <property type="evidence" value="ECO:0007669"/>
    <property type="project" value="TreeGrafter"/>
</dbReference>
<evidence type="ECO:0000256" key="7">
    <source>
        <dbReference type="SAM" id="Phobius"/>
    </source>
</evidence>
<dbReference type="GO" id="GO:0005911">
    <property type="term" value="C:cell-cell junction"/>
    <property type="evidence" value="ECO:0007669"/>
    <property type="project" value="TreeGrafter"/>
</dbReference>
<organism evidence="9">
    <name type="scientific">Echinococcus granulosus</name>
    <name type="common">Hydatid tapeworm</name>
    <dbReference type="NCBI Taxonomy" id="6210"/>
    <lineage>
        <taxon>Eukaryota</taxon>
        <taxon>Metazoa</taxon>
        <taxon>Spiralia</taxon>
        <taxon>Lophotrochozoa</taxon>
        <taxon>Platyhelminthes</taxon>
        <taxon>Cestoda</taxon>
        <taxon>Eucestoda</taxon>
        <taxon>Cyclophyllidea</taxon>
        <taxon>Taeniidae</taxon>
        <taxon>Echinococcus</taxon>
        <taxon>Echinococcus granulosus group</taxon>
    </lineage>
</organism>
<feature type="transmembrane region" description="Helical" evidence="7">
    <location>
        <begin position="326"/>
        <end position="350"/>
    </location>
</feature>
<dbReference type="InterPro" id="IPR036179">
    <property type="entry name" value="Ig-like_dom_sf"/>
</dbReference>
<dbReference type="InterPro" id="IPR051275">
    <property type="entry name" value="Cell_adhesion_signaling"/>
</dbReference>
<evidence type="ECO:0000256" key="5">
    <source>
        <dbReference type="ARBA" id="ARBA00023319"/>
    </source>
</evidence>
<reference evidence="11" key="3">
    <citation type="submission" date="2020-10" db="UniProtKB">
        <authorList>
            <consortium name="WormBaseParasite"/>
        </authorList>
    </citation>
    <scope>IDENTIFICATION</scope>
</reference>
<dbReference type="InterPro" id="IPR007110">
    <property type="entry name" value="Ig-like_dom"/>
</dbReference>
<dbReference type="SMART" id="SM00409">
    <property type="entry name" value="IG"/>
    <property type="match status" value="2"/>
</dbReference>
<dbReference type="WBParaSite" id="EgrG_000316600">
    <property type="protein sequence ID" value="EgrG_000316600"/>
    <property type="gene ID" value="EgrG_000316600"/>
</dbReference>
<dbReference type="AlphaFoldDB" id="A0A068WW46"/>
<reference evidence="9 10" key="1">
    <citation type="journal article" date="2013" name="Nature">
        <title>The genomes of four tapeworm species reveal adaptations to parasitism.</title>
        <authorList>
            <person name="Tsai I.J."/>
            <person name="Zarowiecki M."/>
            <person name="Holroyd N."/>
            <person name="Garciarrubio A."/>
            <person name="Sanchez-Flores A."/>
            <person name="Brooks K.L."/>
            <person name="Tracey A."/>
            <person name="Bobes R.J."/>
            <person name="Fragoso G."/>
            <person name="Sciutto E."/>
            <person name="Aslett M."/>
            <person name="Beasley H."/>
            <person name="Bennett H.M."/>
            <person name="Cai J."/>
            <person name="Camicia F."/>
            <person name="Clark R."/>
            <person name="Cucher M."/>
            <person name="De Silva N."/>
            <person name="Day T.A."/>
            <person name="Deplazes P."/>
            <person name="Estrada K."/>
            <person name="Fernandez C."/>
            <person name="Holland P.W."/>
            <person name="Hou J."/>
            <person name="Hu S."/>
            <person name="Huckvale T."/>
            <person name="Hung S.S."/>
            <person name="Kamenetzky L."/>
            <person name="Keane J.A."/>
            <person name="Kiss F."/>
            <person name="Koziol U."/>
            <person name="Lambert O."/>
            <person name="Liu K."/>
            <person name="Luo X."/>
            <person name="Luo Y."/>
            <person name="Macchiaroli N."/>
            <person name="Nichol S."/>
            <person name="Paps J."/>
            <person name="Parkinson J."/>
            <person name="Pouchkina-Stantcheva N."/>
            <person name="Riddiford N."/>
            <person name="Rosenzvit M."/>
            <person name="Salinas G."/>
            <person name="Wasmuth J.D."/>
            <person name="Zamanian M."/>
            <person name="Zheng Y."/>
            <person name="Cai X."/>
            <person name="Soberon X."/>
            <person name="Olson P.D."/>
            <person name="Laclette J.P."/>
            <person name="Brehm K."/>
            <person name="Berriman M."/>
            <person name="Garciarrubio A."/>
            <person name="Bobes R.J."/>
            <person name="Fragoso G."/>
            <person name="Sanchez-Flores A."/>
            <person name="Estrada K."/>
            <person name="Cevallos M.A."/>
            <person name="Morett E."/>
            <person name="Gonzalez V."/>
            <person name="Portillo T."/>
            <person name="Ochoa-Leyva A."/>
            <person name="Jose M.V."/>
            <person name="Sciutto E."/>
            <person name="Landa A."/>
            <person name="Jimenez L."/>
            <person name="Valdes V."/>
            <person name="Carrero J.C."/>
            <person name="Larralde C."/>
            <person name="Morales-Montor J."/>
            <person name="Limon-Lason J."/>
            <person name="Soberon X."/>
            <person name="Laclette J.P."/>
        </authorList>
    </citation>
    <scope>NUCLEOTIDE SEQUENCE [LARGE SCALE GENOMIC DNA]</scope>
</reference>
<dbReference type="InterPro" id="IPR003599">
    <property type="entry name" value="Ig_sub"/>
</dbReference>
<feature type="domain" description="Ig-like" evidence="8">
    <location>
        <begin position="96"/>
        <end position="214"/>
    </location>
</feature>
<feature type="domain" description="Ig-like" evidence="8">
    <location>
        <begin position="224"/>
        <end position="321"/>
    </location>
</feature>
<evidence type="ECO:0000256" key="6">
    <source>
        <dbReference type="SAM" id="MobiDB-lite"/>
    </source>
</evidence>
<name>A0A068WW46_ECHGR</name>
<dbReference type="PANTHER" id="PTHR11640">
    <property type="entry name" value="NEPHRIN"/>
    <property type="match status" value="1"/>
</dbReference>
<dbReference type="InterPro" id="IPR013783">
    <property type="entry name" value="Ig-like_fold"/>
</dbReference>
<gene>
    <name evidence="9" type="ORF">EgrG_000316600</name>
</gene>
<keyword evidence="7" id="KW-0812">Transmembrane</keyword>
<sequence length="499" mass="54479">MLSGKAIPNRGGTTETEEEEEEEEASEAKDGLSRLRLGPREREISTAAFLDLHMTAELHRQLLRCYTSPVTATAGVFMDSPTWKHTSLLLSVSYGPKLQGPEEEVEAVTTGQSAQLTCQVEANPPAKVTWYHYRGIKVVNKAALGSHPNASGLFTATVITHRLLRSFLTTDLDSRDFRKLISEERYSALNVKAHSIDSFGFYICVGLAAQREVRKIVVLAESGPPQIDTPTRVSGRVGGRGRIACHTIALPKPTPHEFFWTHASTHASVVPSSSLHIEHEEKLTGSTSAIVFSKIAKEHFGHYNCTVNTAHGSDSIVIVFTEIHELSYTLVIGVGVSIVVVLLFAAMILWTLRHRLLQLRGGETARIITANQAARQSVDMLCRQTSTLGRQSLKEECSEIQRGSVCVSQTTPLQAYSSLLRSPCRVITCENGALYKCVTAASTPTTPLLTRLWEPPSSPPTIYVATATDVISTGEVVGNSRVALLTKCSANCQDHFFPT</sequence>
<feature type="compositionally biased region" description="Basic and acidic residues" evidence="6">
    <location>
        <begin position="26"/>
        <end position="37"/>
    </location>
</feature>
<keyword evidence="2 7" id="KW-0472">Membrane</keyword>
<reference evidence="9" key="2">
    <citation type="submission" date="2014-06" db="EMBL/GenBank/DDBJ databases">
        <authorList>
            <person name="Aslett M."/>
        </authorList>
    </citation>
    <scope>NUCLEOTIDE SEQUENCE</scope>
</reference>
<proteinExistence type="predicted"/>
<dbReference type="GO" id="GO:0098609">
    <property type="term" value="P:cell-cell adhesion"/>
    <property type="evidence" value="ECO:0007669"/>
    <property type="project" value="TreeGrafter"/>
</dbReference>
<dbReference type="GO" id="GO:0005886">
    <property type="term" value="C:plasma membrane"/>
    <property type="evidence" value="ECO:0007669"/>
    <property type="project" value="TreeGrafter"/>
</dbReference>
<dbReference type="Proteomes" id="UP000492820">
    <property type="component" value="Unassembled WGS sequence"/>
</dbReference>
<evidence type="ECO:0000259" key="8">
    <source>
        <dbReference type="PROSITE" id="PS50835"/>
    </source>
</evidence>
<keyword evidence="5" id="KW-0393">Immunoglobulin domain</keyword>
<dbReference type="PANTHER" id="PTHR11640:SF31">
    <property type="entry name" value="IRREGULAR CHIASM C-ROUGHEST PROTEIN-RELATED"/>
    <property type="match status" value="1"/>
</dbReference>
<evidence type="ECO:0000256" key="1">
    <source>
        <dbReference type="ARBA" id="ARBA00004479"/>
    </source>
</evidence>
<keyword evidence="4" id="KW-0325">Glycoprotein</keyword>
<evidence type="ECO:0000313" key="11">
    <source>
        <dbReference type="WBParaSite" id="EgrG_000316600"/>
    </source>
</evidence>